<accession>A0A0G4FJY3</accession>
<evidence type="ECO:0000256" key="1">
    <source>
        <dbReference type="SAM" id="MobiDB-lite"/>
    </source>
</evidence>
<organism evidence="2">
    <name type="scientific">Chromera velia CCMP2878</name>
    <dbReference type="NCBI Taxonomy" id="1169474"/>
    <lineage>
        <taxon>Eukaryota</taxon>
        <taxon>Sar</taxon>
        <taxon>Alveolata</taxon>
        <taxon>Colpodellida</taxon>
        <taxon>Chromeraceae</taxon>
        <taxon>Chromera</taxon>
    </lineage>
</organism>
<gene>
    <name evidence="2" type="ORF">Cvel_3397</name>
</gene>
<evidence type="ECO:0000313" key="2">
    <source>
        <dbReference type="EMBL" id="CEM13863.1"/>
    </source>
</evidence>
<dbReference type="VEuPathDB" id="CryptoDB:Cvel_3397"/>
<feature type="region of interest" description="Disordered" evidence="1">
    <location>
        <begin position="59"/>
        <end position="117"/>
    </location>
</feature>
<feature type="compositionally biased region" description="Pro residues" evidence="1">
    <location>
        <begin position="106"/>
        <end position="117"/>
    </location>
</feature>
<dbReference type="EMBL" id="CDMZ01000418">
    <property type="protein sequence ID" value="CEM13863.1"/>
    <property type="molecule type" value="Genomic_DNA"/>
</dbReference>
<name>A0A0G4FJY3_9ALVE</name>
<protein>
    <submittedName>
        <fullName evidence="2">Uncharacterized protein</fullName>
    </submittedName>
</protein>
<reference evidence="2" key="1">
    <citation type="submission" date="2014-11" db="EMBL/GenBank/DDBJ databases">
        <authorList>
            <person name="Otto D Thomas"/>
            <person name="Naeem Raeece"/>
        </authorList>
    </citation>
    <scope>NUCLEOTIDE SEQUENCE</scope>
</reference>
<proteinExistence type="predicted"/>
<dbReference type="AlphaFoldDB" id="A0A0G4FJY3"/>
<sequence length="177" mass="19519">MVPETELTPKPAAVSKEQTWEGSLDWERYFWPGGEVTDVDNPHDFGTYGRVFSSLRDLGHAREPSSQEISAPELGGRRVTKHVKHTEESRIVHGKHVHKDRFGYDPGPPNMPSPPPGWQIRFESFPDTPPLLPRLTAAPREGGVFGWPSPLRPSPTLSIPSGANVVEIGSEAGADPW</sequence>